<evidence type="ECO:0000259" key="3">
    <source>
        <dbReference type="Pfam" id="PF08240"/>
    </source>
</evidence>
<dbReference type="GO" id="GO:0016491">
    <property type="term" value="F:oxidoreductase activity"/>
    <property type="evidence" value="ECO:0007669"/>
    <property type="project" value="UniProtKB-KW"/>
</dbReference>
<dbReference type="PANTHER" id="PTHR43189:SF1">
    <property type="entry name" value="ZINC-TYPE ALCOHOL DEHYDROGENASE-LIKE PROTEIN C1198.01"/>
    <property type="match status" value="1"/>
</dbReference>
<reference evidence="5" key="1">
    <citation type="submission" date="2018-05" db="EMBL/GenBank/DDBJ databases">
        <authorList>
            <person name="Deangelis K."/>
            <person name="Huntemann M."/>
            <person name="Clum A."/>
            <person name="Pillay M."/>
            <person name="Palaniappan K."/>
            <person name="Varghese N."/>
            <person name="Mikhailova N."/>
            <person name="Stamatis D."/>
            <person name="Reddy T."/>
            <person name="Daum C."/>
            <person name="Shapiro N."/>
            <person name="Ivanova N."/>
            <person name="Kyrpides N."/>
            <person name="Woyke T."/>
        </authorList>
    </citation>
    <scope>NUCLEOTIDE SEQUENCE [LARGE SCALE GENOMIC DNA]</scope>
    <source>
        <strain evidence="5">GAS496</strain>
    </source>
</reference>
<dbReference type="EMBL" id="QJJU01000010">
    <property type="protein sequence ID" value="PXX07837.1"/>
    <property type="molecule type" value="Genomic_DNA"/>
</dbReference>
<gene>
    <name evidence="4" type="ORF">C8E89_110223</name>
</gene>
<reference evidence="4 5" key="2">
    <citation type="submission" date="2018-06" db="EMBL/GenBank/DDBJ databases">
        <title>Sequencing of bacterial isolates from soil warming experiment in Harvard Forest, Massachusetts, USA.</title>
        <authorList>
            <person name="Deangelis K.PhD."/>
        </authorList>
    </citation>
    <scope>NUCLEOTIDE SEQUENCE [LARGE SCALE GENOMIC DNA]</scope>
    <source>
        <strain evidence="4 5">GAS496</strain>
    </source>
</reference>
<feature type="domain" description="Alcohol dehydrogenase-like C-terminal" evidence="2">
    <location>
        <begin position="179"/>
        <end position="300"/>
    </location>
</feature>
<proteinExistence type="predicted"/>
<dbReference type="Pfam" id="PF00107">
    <property type="entry name" value="ADH_zinc_N"/>
    <property type="match status" value="1"/>
</dbReference>
<dbReference type="InterPro" id="IPR013149">
    <property type="entry name" value="ADH-like_C"/>
</dbReference>
<comment type="caution">
    <text evidence="4">The sequence shown here is derived from an EMBL/GenBank/DDBJ whole genome shotgun (WGS) entry which is preliminary data.</text>
</comment>
<dbReference type="Gene3D" id="3.40.50.720">
    <property type="entry name" value="NAD(P)-binding Rossmann-like Domain"/>
    <property type="match status" value="1"/>
</dbReference>
<keyword evidence="1" id="KW-0560">Oxidoreductase</keyword>
<accession>A0A318HFD9</accession>
<dbReference type="InterPro" id="IPR011032">
    <property type="entry name" value="GroES-like_sf"/>
</dbReference>
<dbReference type="InterPro" id="IPR036291">
    <property type="entry name" value="NAD(P)-bd_dom_sf"/>
</dbReference>
<dbReference type="RefSeq" id="WP_110317219.1">
    <property type="nucleotide sequence ID" value="NZ_QJJU01000010.1"/>
</dbReference>
<evidence type="ECO:0000259" key="2">
    <source>
        <dbReference type="Pfam" id="PF00107"/>
    </source>
</evidence>
<dbReference type="Pfam" id="PF08240">
    <property type="entry name" value="ADH_N"/>
    <property type="match status" value="1"/>
</dbReference>
<sequence>MRAAVLRNGRMIERDDVTEPVPGPGQVLVGVKACGICGSDLHFAKHGADVLELNNQIDGFGGSGGMQIDLNDDVFMGHEFSAEVLEAGPDTDAPAAGTLVTSLPILLSSAGFEPIVYSNKTIGGYAERMLLSAPLLTPIPNGLDPRHAALTEPMAVGLHAVNKSAIERGETALVLGCGPIGIAIIAGLRHRGVETIVAADYSAGRRELAETMGATTTVDPADGSPFDDTSPRVVFEAVGVPGIIDDILRRAPVGARVVVAGVCMQADTVHPYFAIAKQINLQFVLAYDPAEFTDCLRAIAEGDIDVAPMITGEVGLDGVGGAFDDLAHPDAHCKILVTP</sequence>
<organism evidence="4 5">
    <name type="scientific">Mycolicibacterium moriokaense</name>
    <dbReference type="NCBI Taxonomy" id="39691"/>
    <lineage>
        <taxon>Bacteria</taxon>
        <taxon>Bacillati</taxon>
        <taxon>Actinomycetota</taxon>
        <taxon>Actinomycetes</taxon>
        <taxon>Mycobacteriales</taxon>
        <taxon>Mycobacteriaceae</taxon>
        <taxon>Mycolicibacterium</taxon>
    </lineage>
</organism>
<evidence type="ECO:0000313" key="5">
    <source>
        <dbReference type="Proteomes" id="UP000247781"/>
    </source>
</evidence>
<dbReference type="CDD" id="cd08262">
    <property type="entry name" value="Zn_ADH8"/>
    <property type="match status" value="1"/>
</dbReference>
<dbReference type="InterPro" id="IPR013154">
    <property type="entry name" value="ADH-like_N"/>
</dbReference>
<dbReference type="SUPFAM" id="SSF51735">
    <property type="entry name" value="NAD(P)-binding Rossmann-fold domains"/>
    <property type="match status" value="1"/>
</dbReference>
<dbReference type="PANTHER" id="PTHR43189">
    <property type="entry name" value="ZINC-TYPE ALCOHOL DEHYDROGENASE-LIKE PROTEIN C1198.01-RELATED"/>
    <property type="match status" value="1"/>
</dbReference>
<dbReference type="OrthoDB" id="9797931at2"/>
<name>A0A318HFD9_9MYCO</name>
<keyword evidence="5" id="KW-1185">Reference proteome</keyword>
<dbReference type="SUPFAM" id="SSF50129">
    <property type="entry name" value="GroES-like"/>
    <property type="match status" value="1"/>
</dbReference>
<feature type="domain" description="Alcohol dehydrogenase-like N-terminal" evidence="3">
    <location>
        <begin position="23"/>
        <end position="140"/>
    </location>
</feature>
<dbReference type="Gene3D" id="3.90.180.10">
    <property type="entry name" value="Medium-chain alcohol dehydrogenases, catalytic domain"/>
    <property type="match status" value="1"/>
</dbReference>
<dbReference type="Proteomes" id="UP000247781">
    <property type="component" value="Unassembled WGS sequence"/>
</dbReference>
<evidence type="ECO:0000256" key="1">
    <source>
        <dbReference type="ARBA" id="ARBA00023002"/>
    </source>
</evidence>
<dbReference type="AlphaFoldDB" id="A0A318HFD9"/>
<protein>
    <submittedName>
        <fullName evidence="4">Threonine dehydrogenase-like Zn-dependent dehydrogenase</fullName>
    </submittedName>
</protein>
<evidence type="ECO:0000313" key="4">
    <source>
        <dbReference type="EMBL" id="PXX07837.1"/>
    </source>
</evidence>